<dbReference type="Proteomes" id="UP000272908">
    <property type="component" value="Unassembled WGS sequence"/>
</dbReference>
<dbReference type="RefSeq" id="WP_121096312.1">
    <property type="nucleotide sequence ID" value="NZ_UIHC01000041.1"/>
</dbReference>
<protein>
    <submittedName>
        <fullName evidence="1">Uncharacterized protein</fullName>
    </submittedName>
</protein>
<dbReference type="OrthoDB" id="7870443at2"/>
<accession>A0A3B0MC59</accession>
<sequence length="77" mass="8393">MTAMTTIRINHDALPREFDASRPDIVAEIIQTALRGGGIKADASDVITHIRIDIPTVQLTAACTILTELKLLRLALQ</sequence>
<gene>
    <name evidence="1" type="ORF">ROE7235_03012</name>
</gene>
<proteinExistence type="predicted"/>
<evidence type="ECO:0000313" key="1">
    <source>
        <dbReference type="EMBL" id="SUZ33243.1"/>
    </source>
</evidence>
<keyword evidence="2" id="KW-1185">Reference proteome</keyword>
<evidence type="ECO:0000313" key="2">
    <source>
        <dbReference type="Proteomes" id="UP000272908"/>
    </source>
</evidence>
<dbReference type="AlphaFoldDB" id="A0A3B0MC59"/>
<dbReference type="EMBL" id="UIHC01000041">
    <property type="protein sequence ID" value="SUZ33243.1"/>
    <property type="molecule type" value="Genomic_DNA"/>
</dbReference>
<name>A0A3B0MC59_9RHOB</name>
<organism evidence="1 2">
    <name type="scientific">Roseinatronobacter ekhonensis</name>
    <dbReference type="NCBI Taxonomy" id="254356"/>
    <lineage>
        <taxon>Bacteria</taxon>
        <taxon>Pseudomonadati</taxon>
        <taxon>Pseudomonadota</taxon>
        <taxon>Alphaproteobacteria</taxon>
        <taxon>Rhodobacterales</taxon>
        <taxon>Paracoccaceae</taxon>
        <taxon>Roseinatronobacter</taxon>
    </lineage>
</organism>
<reference evidence="2" key="1">
    <citation type="submission" date="2018-08" db="EMBL/GenBank/DDBJ databases">
        <authorList>
            <person name="Rodrigo-Torres L."/>
            <person name="Arahal R. D."/>
            <person name="Lucena T."/>
        </authorList>
    </citation>
    <scope>NUCLEOTIDE SEQUENCE [LARGE SCALE GENOMIC DNA]</scope>
    <source>
        <strain evidence="2">CECT 7235</strain>
    </source>
</reference>